<name>A0A080M6A8_9PROT</name>
<reference evidence="1" key="1">
    <citation type="submission" date="2014-02" db="EMBL/GenBank/DDBJ databases">
        <title>Expanding our view of genomic diversity in Candidatus Accumulibacter clades.</title>
        <authorList>
            <person name="Skennerton C.T."/>
            <person name="Barr J.J."/>
            <person name="Slater F.R."/>
            <person name="Bond P.L."/>
            <person name="Tyson G.W."/>
        </authorList>
    </citation>
    <scope>NUCLEOTIDE SEQUENCE [LARGE SCALE GENOMIC DNA]</scope>
</reference>
<sequence length="35" mass="4145">MSHNPALDRAPFDRWTLRDKAAQRRSAPRYTMSIQ</sequence>
<evidence type="ECO:0000313" key="2">
    <source>
        <dbReference type="Proteomes" id="UP000021315"/>
    </source>
</evidence>
<accession>A0A080M6A8</accession>
<dbReference type="STRING" id="1453999.AW06_002155"/>
<gene>
    <name evidence="1" type="ORF">AW06_002155</name>
</gene>
<dbReference type="Proteomes" id="UP000021315">
    <property type="component" value="Unassembled WGS sequence"/>
</dbReference>
<keyword evidence="2" id="KW-1185">Reference proteome</keyword>
<protein>
    <submittedName>
        <fullName evidence="1">Uncharacterized protein</fullName>
    </submittedName>
</protein>
<organism evidence="1 2">
    <name type="scientific">Candidatus Accumulibacter cognatus</name>
    <dbReference type="NCBI Taxonomy" id="2954383"/>
    <lineage>
        <taxon>Bacteria</taxon>
        <taxon>Pseudomonadati</taxon>
        <taxon>Pseudomonadota</taxon>
        <taxon>Betaproteobacteria</taxon>
        <taxon>Candidatus Accumulibacter</taxon>
    </lineage>
</organism>
<proteinExistence type="predicted"/>
<dbReference type="AlphaFoldDB" id="A0A080M6A8"/>
<comment type="caution">
    <text evidence="1">The sequence shown here is derived from an EMBL/GenBank/DDBJ whole genome shotgun (WGS) entry which is preliminary data.</text>
</comment>
<evidence type="ECO:0000313" key="1">
    <source>
        <dbReference type="EMBL" id="KFB76783.1"/>
    </source>
</evidence>
<dbReference type="EMBL" id="JDST02000046">
    <property type="protein sequence ID" value="KFB76783.1"/>
    <property type="molecule type" value="Genomic_DNA"/>
</dbReference>